<evidence type="ECO:0000256" key="6">
    <source>
        <dbReference type="ARBA" id="ARBA00022989"/>
    </source>
</evidence>
<dbReference type="FunFam" id="1.20.81.30:FF:000001">
    <property type="entry name" value="Type II secretion system protein F"/>
    <property type="match status" value="2"/>
</dbReference>
<keyword evidence="5 8" id="KW-0812">Transmembrane</keyword>
<dbReference type="PANTHER" id="PTHR30012:SF0">
    <property type="entry name" value="TYPE II SECRETION SYSTEM PROTEIN F-RELATED"/>
    <property type="match status" value="1"/>
</dbReference>
<evidence type="ECO:0000313" key="10">
    <source>
        <dbReference type="EMBL" id="OGZ29620.1"/>
    </source>
</evidence>
<name>A0A1G2EW57_9BACT</name>
<gene>
    <name evidence="10" type="ORF">A2931_04470</name>
</gene>
<dbReference type="Proteomes" id="UP000177486">
    <property type="component" value="Unassembled WGS sequence"/>
</dbReference>
<evidence type="ECO:0000256" key="1">
    <source>
        <dbReference type="ARBA" id="ARBA00004429"/>
    </source>
</evidence>
<organism evidence="10 11">
    <name type="scientific">Candidatus Niyogibacteria bacterium RIFCSPLOWO2_01_FULL_45_48</name>
    <dbReference type="NCBI Taxonomy" id="1801724"/>
    <lineage>
        <taxon>Bacteria</taxon>
        <taxon>Candidatus Niyogiibacteriota</taxon>
    </lineage>
</organism>
<comment type="caution">
    <text evidence="10">The sequence shown here is derived from an EMBL/GenBank/DDBJ whole genome shotgun (WGS) entry which is preliminary data.</text>
</comment>
<evidence type="ECO:0000313" key="11">
    <source>
        <dbReference type="Proteomes" id="UP000177486"/>
    </source>
</evidence>
<feature type="domain" description="Type II secretion system protein GspF" evidence="9">
    <location>
        <begin position="272"/>
        <end position="394"/>
    </location>
</feature>
<keyword evidence="3" id="KW-1003">Cell membrane</keyword>
<protein>
    <recommendedName>
        <fullName evidence="9">Type II secretion system protein GspF domain-containing protein</fullName>
    </recommendedName>
</protein>
<feature type="transmembrane region" description="Helical" evidence="8">
    <location>
        <begin position="375"/>
        <end position="396"/>
    </location>
</feature>
<dbReference type="PANTHER" id="PTHR30012">
    <property type="entry name" value="GENERAL SECRETION PATHWAY PROTEIN"/>
    <property type="match status" value="1"/>
</dbReference>
<evidence type="ECO:0000256" key="7">
    <source>
        <dbReference type="ARBA" id="ARBA00023136"/>
    </source>
</evidence>
<dbReference type="Gene3D" id="1.20.81.30">
    <property type="entry name" value="Type II secretion system (T2SS), domain F"/>
    <property type="match status" value="2"/>
</dbReference>
<proteinExistence type="inferred from homology"/>
<evidence type="ECO:0000256" key="5">
    <source>
        <dbReference type="ARBA" id="ARBA00022692"/>
    </source>
</evidence>
<dbReference type="PRINTS" id="PR00812">
    <property type="entry name" value="BCTERIALGSPF"/>
</dbReference>
<dbReference type="InterPro" id="IPR018076">
    <property type="entry name" value="T2SS_GspF_dom"/>
</dbReference>
<dbReference type="GO" id="GO:0005886">
    <property type="term" value="C:plasma membrane"/>
    <property type="evidence" value="ECO:0007669"/>
    <property type="project" value="UniProtKB-SubCell"/>
</dbReference>
<dbReference type="EMBL" id="MHMQ01000034">
    <property type="protein sequence ID" value="OGZ29620.1"/>
    <property type="molecule type" value="Genomic_DNA"/>
</dbReference>
<comment type="subcellular location">
    <subcellularLocation>
        <location evidence="1">Cell inner membrane</location>
        <topology evidence="1">Multi-pass membrane protein</topology>
    </subcellularLocation>
</comment>
<dbReference type="Pfam" id="PF00482">
    <property type="entry name" value="T2SSF"/>
    <property type="match status" value="2"/>
</dbReference>
<evidence type="ECO:0000259" key="9">
    <source>
        <dbReference type="Pfam" id="PF00482"/>
    </source>
</evidence>
<keyword evidence="7 8" id="KW-0472">Membrane</keyword>
<feature type="transmembrane region" description="Helical" evidence="8">
    <location>
        <begin position="218"/>
        <end position="240"/>
    </location>
</feature>
<comment type="similarity">
    <text evidence="2">Belongs to the GSP F family.</text>
</comment>
<keyword evidence="4" id="KW-0997">Cell inner membrane</keyword>
<feature type="domain" description="Type II secretion system protein GspF" evidence="9">
    <location>
        <begin position="69"/>
        <end position="192"/>
    </location>
</feature>
<evidence type="ECO:0000256" key="8">
    <source>
        <dbReference type="SAM" id="Phobius"/>
    </source>
</evidence>
<dbReference type="InterPro" id="IPR003004">
    <property type="entry name" value="GspF/PilC"/>
</dbReference>
<reference evidence="10 11" key="1">
    <citation type="journal article" date="2016" name="Nat. Commun.">
        <title>Thousands of microbial genomes shed light on interconnected biogeochemical processes in an aquifer system.</title>
        <authorList>
            <person name="Anantharaman K."/>
            <person name="Brown C.T."/>
            <person name="Hug L.A."/>
            <person name="Sharon I."/>
            <person name="Castelle C.J."/>
            <person name="Probst A.J."/>
            <person name="Thomas B.C."/>
            <person name="Singh A."/>
            <person name="Wilkins M.J."/>
            <person name="Karaoz U."/>
            <person name="Brodie E.L."/>
            <person name="Williams K.H."/>
            <person name="Hubbard S.S."/>
            <person name="Banfield J.F."/>
        </authorList>
    </citation>
    <scope>NUCLEOTIDE SEQUENCE [LARGE SCALE GENOMIC DNA]</scope>
</reference>
<keyword evidence="6 8" id="KW-1133">Transmembrane helix</keyword>
<accession>A0A1G2EW57</accession>
<dbReference type="AlphaFoldDB" id="A0A1G2EW57"/>
<feature type="transmembrane region" description="Helical" evidence="8">
    <location>
        <begin position="168"/>
        <end position="191"/>
    </location>
</feature>
<evidence type="ECO:0000256" key="3">
    <source>
        <dbReference type="ARBA" id="ARBA00022475"/>
    </source>
</evidence>
<dbReference type="InterPro" id="IPR042094">
    <property type="entry name" value="T2SS_GspF_sf"/>
</dbReference>
<evidence type="ECO:0000256" key="2">
    <source>
        <dbReference type="ARBA" id="ARBA00005745"/>
    </source>
</evidence>
<evidence type="ECO:0000256" key="4">
    <source>
        <dbReference type="ARBA" id="ARBA00022519"/>
    </source>
</evidence>
<sequence>MIFYYQARTEDGAQKTGTIEAASYDLAVSSLQRRGLIIVKLESSEERQPQWKKFVSYFEKVKDRDVVIFSRQLATLFSAKVPVVDALRILITEASSDTLKVKLTNVADDIQGGLPISQALGRHPDIFSNFYIQMVRSGEESGKLDEILNYLADYLERSYDLTSKARNALIYPGFVLGVFLVVVTIMLVVVVPKLSSIILDLQQDVPIYTKVVIGLSEFLRTFGVFFLVLAALGVIFVWRYRLTPAGRKSMSRIQLSIPVFKDLYSQIYLARFADNLQTLLSGGVSVVRSLEISADVIGNEIYSEIIKEARDSVRAGSPISSALARYEDVPQLVSQMIKIGEETGKLNQILATLSRFYTREVNNTLERLVSLIEPALIVFLGLGVGIIVAAILVPIYSISAGV</sequence>